<keyword evidence="1" id="KW-0472">Membrane</keyword>
<comment type="caution">
    <text evidence="2">The sequence shown here is derived from an EMBL/GenBank/DDBJ whole genome shotgun (WGS) entry which is preliminary data.</text>
</comment>
<protein>
    <submittedName>
        <fullName evidence="2">Uncharacterized protein</fullName>
    </submittedName>
</protein>
<proteinExistence type="predicted"/>
<feature type="transmembrane region" description="Helical" evidence="1">
    <location>
        <begin position="53"/>
        <end position="71"/>
    </location>
</feature>
<keyword evidence="1" id="KW-0812">Transmembrane</keyword>
<evidence type="ECO:0000313" key="3">
    <source>
        <dbReference type="Proteomes" id="UP000177838"/>
    </source>
</evidence>
<accession>A0A1G2QFW4</accession>
<evidence type="ECO:0000256" key="1">
    <source>
        <dbReference type="SAM" id="Phobius"/>
    </source>
</evidence>
<dbReference type="EMBL" id="MHTK01000006">
    <property type="protein sequence ID" value="OHA59510.1"/>
    <property type="molecule type" value="Genomic_DNA"/>
</dbReference>
<dbReference type="AlphaFoldDB" id="A0A1G2QFW4"/>
<organism evidence="2 3">
    <name type="scientific">Candidatus Vogelbacteria bacterium RIFOXYD1_FULL_46_19</name>
    <dbReference type="NCBI Taxonomy" id="1802439"/>
    <lineage>
        <taxon>Bacteria</taxon>
        <taxon>Candidatus Vogeliibacteriota</taxon>
    </lineage>
</organism>
<dbReference type="STRING" id="1802439.A2589_01450"/>
<reference evidence="2 3" key="1">
    <citation type="journal article" date="2016" name="Nat. Commun.">
        <title>Thousands of microbial genomes shed light on interconnected biogeochemical processes in an aquifer system.</title>
        <authorList>
            <person name="Anantharaman K."/>
            <person name="Brown C.T."/>
            <person name="Hug L.A."/>
            <person name="Sharon I."/>
            <person name="Castelle C.J."/>
            <person name="Probst A.J."/>
            <person name="Thomas B.C."/>
            <person name="Singh A."/>
            <person name="Wilkins M.J."/>
            <person name="Karaoz U."/>
            <person name="Brodie E.L."/>
            <person name="Williams K.H."/>
            <person name="Hubbard S.S."/>
            <person name="Banfield J.F."/>
        </authorList>
    </citation>
    <scope>NUCLEOTIDE SEQUENCE [LARGE SCALE GENOMIC DNA]</scope>
</reference>
<keyword evidence="1" id="KW-1133">Transmembrane helix</keyword>
<dbReference type="Proteomes" id="UP000177838">
    <property type="component" value="Unassembled WGS sequence"/>
</dbReference>
<evidence type="ECO:0000313" key="2">
    <source>
        <dbReference type="EMBL" id="OHA59510.1"/>
    </source>
</evidence>
<name>A0A1G2QFW4_9BACT</name>
<sequence length="463" mass="50426">MEFCSTDPKTDSNNQSPPSTVNIQGLDEIQVPLSTPIKSGFVGNTTLSKRSELSLIVPLAGFVLALVLLTASEDIVNKLARLRYLGLSWEQVVFEQLARGRVEVGSKIDLLIGRVPTINLPNLTATLTYPVVWSFDHWQQGVVFGRMALNHRIQSLIVKMEEIDQAAALSLSSGIDSLDNFSNYRDLGLESINNYFSSLTAFVDGKLRQVESSVADLKLSVQGKTALVASSLNSFSGNGKEWILADRGFTQSLEASFASSLYMINEIDKALLASAGYSVDQTSLWGQVALADLKDLWFDIPTRVYEVLASFAGAGKDRVGQAISNWTRFLGFGSDDLENKSTSTVPTNLPRLSPITKEEMRQQLLDDLEMQFAGTIAELRQGSSPQVLKPASSGQEGLVVVPAGLAGEDLEDIRVKLEAMFSDPVEVSFEADGRAGIITPQFKNATDQDYLFLLTPIRDASGN</sequence>
<gene>
    <name evidence="2" type="ORF">A2589_01450</name>
</gene>